<dbReference type="EMBL" id="JAQOMS010000002">
    <property type="protein sequence ID" value="MDC2890940.1"/>
    <property type="molecule type" value="Genomic_DNA"/>
</dbReference>
<evidence type="ECO:0000313" key="5">
    <source>
        <dbReference type="EMBL" id="MDC2890940.1"/>
    </source>
</evidence>
<comment type="caution">
    <text evidence="5">The sequence shown here is derived from an EMBL/GenBank/DDBJ whole genome shotgun (WGS) entry which is preliminary data.</text>
</comment>
<keyword evidence="6" id="KW-1185">Reference proteome</keyword>
<evidence type="ECO:0000256" key="1">
    <source>
        <dbReference type="ARBA" id="ARBA00004442"/>
    </source>
</evidence>
<feature type="domain" description="TonB-dependent receptor-like beta-barrel" evidence="4">
    <location>
        <begin position="103"/>
        <end position="609"/>
    </location>
</feature>
<organism evidence="5 6">
    <name type="scientific">Psychrosphaera algicola</name>
    <dbReference type="NCBI Taxonomy" id="3023714"/>
    <lineage>
        <taxon>Bacteria</taxon>
        <taxon>Pseudomonadati</taxon>
        <taxon>Pseudomonadota</taxon>
        <taxon>Gammaproteobacteria</taxon>
        <taxon>Alteromonadales</taxon>
        <taxon>Pseudoalteromonadaceae</taxon>
        <taxon>Psychrosphaera</taxon>
    </lineage>
</organism>
<keyword evidence="3" id="KW-0998">Cell outer membrane</keyword>
<accession>A0ABT5FIC0</accession>
<dbReference type="Gene3D" id="2.40.170.20">
    <property type="entry name" value="TonB-dependent receptor, beta-barrel domain"/>
    <property type="match status" value="1"/>
</dbReference>
<evidence type="ECO:0000259" key="4">
    <source>
        <dbReference type="Pfam" id="PF00593"/>
    </source>
</evidence>
<protein>
    <submittedName>
        <fullName evidence="5">TonB-dependent receptor</fullName>
    </submittedName>
</protein>
<reference evidence="5 6" key="1">
    <citation type="submission" date="2023-01" db="EMBL/GenBank/DDBJ databases">
        <title>Psychrosphaera sp. nov., isolated from marine algae.</title>
        <authorList>
            <person name="Bayburt H."/>
            <person name="Choi B.J."/>
            <person name="Kim J.M."/>
            <person name="Choi D.G."/>
            <person name="Jeon C.O."/>
        </authorList>
    </citation>
    <scope>NUCLEOTIDE SEQUENCE [LARGE SCALE GENOMIC DNA]</scope>
    <source>
        <strain evidence="5 6">G1-22</strain>
    </source>
</reference>
<gene>
    <name evidence="5" type="ORF">PN838_22185</name>
</gene>
<evidence type="ECO:0000256" key="3">
    <source>
        <dbReference type="ARBA" id="ARBA00023237"/>
    </source>
</evidence>
<dbReference type="SUPFAM" id="SSF56935">
    <property type="entry name" value="Porins"/>
    <property type="match status" value="1"/>
</dbReference>
<dbReference type="Pfam" id="PF00593">
    <property type="entry name" value="TonB_dep_Rec_b-barrel"/>
    <property type="match status" value="1"/>
</dbReference>
<sequence length="642" mass="71428">MNPNNFEFALTDIDVFHQYFIQESETVRTSFSVGGENLIADTFNIAYEYAESKSEDESLGDRRVQFRERDLVVYGRGSRDEIVGYPITPDKAAELGGYAYTDGMYGTSASGDATDLNNFEFDNLFLEGGTRTDDIKTGKLDVTAWLDLDFLSYIKVGAMVTERVHARDKNRWSFDPSAEDCNGNEACITAVNSTHADYASSIPENSNFLFPFVSQQTVEDIVNATRQTAAVATNGEVSIDSTKDDYTITEDTKAVYVMAEIPINIDMTLTTGVRYVETDFSSTGFLSLENDDFEFNGAGGGNLDIAVPLPDSSINYSEFYPSAHLRWEPTDELLVRAAVWTSFTRPSFKQARGFAKFDSDIELCPPQSADCDDAQGSATLSQLQDYILGSNNLLDVGNPNLVAMTSINYDLSLSYYFDENLFLEAALFYKDIDNFIVDVSGVSRSLDELPLSLPVSQVTSFVIPHDLTLNQVNITLNGEKAKVFGGEFSFNKYFENGLFVQSNFTVLESEAQLDPTIRLDPVPLPDQADLTANLSFGWENDDISARIIANYRSEILEEVGSCPEGVNVNDYTECKLWADRYQDELSTVDFKFKYQINGALSVYFDAINLTENQDLRYFEGNEKVVGTLCIKKKTTAAPSNLV</sequence>
<name>A0ABT5FIC0_9GAMM</name>
<dbReference type="RefSeq" id="WP_272181996.1">
    <property type="nucleotide sequence ID" value="NZ_JAQOMS010000002.1"/>
</dbReference>
<dbReference type="PANTHER" id="PTHR40980">
    <property type="entry name" value="PLUG DOMAIN-CONTAINING PROTEIN"/>
    <property type="match status" value="1"/>
</dbReference>
<keyword evidence="5" id="KW-0675">Receptor</keyword>
<keyword evidence="2" id="KW-0472">Membrane</keyword>
<dbReference type="Proteomes" id="UP001528411">
    <property type="component" value="Unassembled WGS sequence"/>
</dbReference>
<dbReference type="InterPro" id="IPR000531">
    <property type="entry name" value="Beta-barrel_TonB"/>
</dbReference>
<evidence type="ECO:0000256" key="2">
    <source>
        <dbReference type="ARBA" id="ARBA00023136"/>
    </source>
</evidence>
<evidence type="ECO:0000313" key="6">
    <source>
        <dbReference type="Proteomes" id="UP001528411"/>
    </source>
</evidence>
<proteinExistence type="predicted"/>
<dbReference type="InterPro" id="IPR036942">
    <property type="entry name" value="Beta-barrel_TonB_sf"/>
</dbReference>
<dbReference type="PANTHER" id="PTHR40980:SF4">
    <property type="entry name" value="TONB-DEPENDENT RECEPTOR-LIKE BETA-BARREL DOMAIN-CONTAINING PROTEIN"/>
    <property type="match status" value="1"/>
</dbReference>
<comment type="subcellular location">
    <subcellularLocation>
        <location evidence="1">Cell outer membrane</location>
    </subcellularLocation>
</comment>